<proteinExistence type="predicted"/>
<evidence type="ECO:0000256" key="1">
    <source>
        <dbReference type="SAM" id="MobiDB-lite"/>
    </source>
</evidence>
<evidence type="ECO:0000313" key="3">
    <source>
        <dbReference type="Proteomes" id="UP000251075"/>
    </source>
</evidence>
<organism evidence="2 3">
    <name type="scientific">Paramagnetospirillum kuznetsovii</name>
    <dbReference type="NCBI Taxonomy" id="2053833"/>
    <lineage>
        <taxon>Bacteria</taxon>
        <taxon>Pseudomonadati</taxon>
        <taxon>Pseudomonadota</taxon>
        <taxon>Alphaproteobacteria</taxon>
        <taxon>Rhodospirillales</taxon>
        <taxon>Magnetospirillaceae</taxon>
        <taxon>Paramagnetospirillum</taxon>
    </lineage>
</organism>
<dbReference type="RefSeq" id="WP_112146761.1">
    <property type="nucleotide sequence ID" value="NZ_PGTO01000017.1"/>
</dbReference>
<dbReference type="EMBL" id="PGTO01000017">
    <property type="protein sequence ID" value="RAU20754.1"/>
    <property type="molecule type" value="Genomic_DNA"/>
</dbReference>
<feature type="region of interest" description="Disordered" evidence="1">
    <location>
        <begin position="61"/>
        <end position="90"/>
    </location>
</feature>
<gene>
    <name evidence="2" type="ORF">CU669_16870</name>
</gene>
<dbReference type="Proteomes" id="UP000251075">
    <property type="component" value="Unassembled WGS sequence"/>
</dbReference>
<name>A0A364NUK2_9PROT</name>
<keyword evidence="3" id="KW-1185">Reference proteome</keyword>
<dbReference type="AlphaFoldDB" id="A0A364NUK2"/>
<protein>
    <submittedName>
        <fullName evidence="2">Uncharacterized protein</fullName>
    </submittedName>
</protein>
<reference evidence="2 3" key="1">
    <citation type="submission" date="2017-11" db="EMBL/GenBank/DDBJ databases">
        <title>Draft genome sequence of magnetotactic bacterium Magnetospirillum kuznetsovii LBB-42.</title>
        <authorList>
            <person name="Grouzdev D.S."/>
            <person name="Rysina M.S."/>
            <person name="Baslerov R.V."/>
            <person name="Koziaeva V."/>
        </authorList>
    </citation>
    <scope>NUCLEOTIDE SEQUENCE [LARGE SCALE GENOMIC DNA]</scope>
    <source>
        <strain evidence="2 3">LBB-42</strain>
    </source>
</reference>
<accession>A0A364NUK2</accession>
<sequence length="210" mass="23585">MGKHRLIPPVASINTEAEHRDALIALLQGRKPPARARLIKNYLAAIESDQQRARIAQIAEQISSEMGQRGRPPRDDAPRTSSQRTIESRQAYRDEVERALMWLLAHLTEVEQQEWATLFPKVVERGIAGMPPARGGAGEPMLEEGGMLPVNETDIDALYDDFDSLVEIIIDTASLPVERQASLPAEEKIILLPDSEARRRQLSWPVERQL</sequence>
<comment type="caution">
    <text evidence="2">The sequence shown here is derived from an EMBL/GenBank/DDBJ whole genome shotgun (WGS) entry which is preliminary data.</text>
</comment>
<evidence type="ECO:0000313" key="2">
    <source>
        <dbReference type="EMBL" id="RAU20754.1"/>
    </source>
</evidence>